<name>A0A1I5S253_9PSEU</name>
<evidence type="ECO:0000313" key="2">
    <source>
        <dbReference type="Proteomes" id="UP000199137"/>
    </source>
</evidence>
<accession>A0A1I5S253</accession>
<sequence length="159" mass="15846">MSRAGAFQIVAGFECARGRCAGAAVVPVPCGEASLTTAAATANAHPGSSIDLTEDCTYQLTAALPAITAATTVNGYHAILARTQTTAPFRILRGDAAGVGELVGSLPRVGAAEDVAPGRFFSQPECFRAFGDLLDQPPAAAGVPPRAGFVSGDVAASGG</sequence>
<dbReference type="Proteomes" id="UP000199137">
    <property type="component" value="Unassembled WGS sequence"/>
</dbReference>
<gene>
    <name evidence="1" type="ORF">SAMN05421854_106142</name>
</gene>
<evidence type="ECO:0000313" key="1">
    <source>
        <dbReference type="EMBL" id="SFP64336.1"/>
    </source>
</evidence>
<organism evidence="1 2">
    <name type="scientific">Amycolatopsis rubida</name>
    <dbReference type="NCBI Taxonomy" id="112413"/>
    <lineage>
        <taxon>Bacteria</taxon>
        <taxon>Bacillati</taxon>
        <taxon>Actinomycetota</taxon>
        <taxon>Actinomycetes</taxon>
        <taxon>Pseudonocardiales</taxon>
        <taxon>Pseudonocardiaceae</taxon>
        <taxon>Amycolatopsis</taxon>
    </lineage>
</organism>
<protein>
    <submittedName>
        <fullName evidence="1">Uncharacterized protein</fullName>
    </submittedName>
</protein>
<reference evidence="1 2" key="1">
    <citation type="submission" date="2016-10" db="EMBL/GenBank/DDBJ databases">
        <authorList>
            <person name="de Groot N.N."/>
        </authorList>
    </citation>
    <scope>NUCLEOTIDE SEQUENCE [LARGE SCALE GENOMIC DNA]</scope>
    <source>
        <strain evidence="1 2">DSM 44637</strain>
    </source>
</reference>
<dbReference type="STRING" id="112413.SAMN05421854_106142"/>
<dbReference type="EMBL" id="FOWC01000006">
    <property type="protein sequence ID" value="SFP64336.1"/>
    <property type="molecule type" value="Genomic_DNA"/>
</dbReference>
<proteinExistence type="predicted"/>
<dbReference type="AlphaFoldDB" id="A0A1I5S253"/>